<keyword evidence="1" id="KW-0812">Transmembrane</keyword>
<gene>
    <name evidence="2" type="ORF">HKW66_Vig0069400</name>
</gene>
<feature type="transmembrane region" description="Helical" evidence="1">
    <location>
        <begin position="135"/>
        <end position="156"/>
    </location>
</feature>
<keyword evidence="1" id="KW-0472">Membrane</keyword>
<feature type="transmembrane region" description="Helical" evidence="1">
    <location>
        <begin position="326"/>
        <end position="344"/>
    </location>
</feature>
<comment type="caution">
    <text evidence="2">The sequence shown here is derived from an EMBL/GenBank/DDBJ whole genome shotgun (WGS) entry which is preliminary data.</text>
</comment>
<accession>A0A8T0K7W6</accession>
<feature type="transmembrane region" description="Helical" evidence="1">
    <location>
        <begin position="162"/>
        <end position="185"/>
    </location>
</feature>
<organism evidence="2 3">
    <name type="scientific">Phaseolus angularis</name>
    <name type="common">Azuki bean</name>
    <name type="synonym">Vigna angularis</name>
    <dbReference type="NCBI Taxonomy" id="3914"/>
    <lineage>
        <taxon>Eukaryota</taxon>
        <taxon>Viridiplantae</taxon>
        <taxon>Streptophyta</taxon>
        <taxon>Embryophyta</taxon>
        <taxon>Tracheophyta</taxon>
        <taxon>Spermatophyta</taxon>
        <taxon>Magnoliopsida</taxon>
        <taxon>eudicotyledons</taxon>
        <taxon>Gunneridae</taxon>
        <taxon>Pentapetalae</taxon>
        <taxon>rosids</taxon>
        <taxon>fabids</taxon>
        <taxon>Fabales</taxon>
        <taxon>Fabaceae</taxon>
        <taxon>Papilionoideae</taxon>
        <taxon>50 kb inversion clade</taxon>
        <taxon>NPAAA clade</taxon>
        <taxon>indigoferoid/millettioid clade</taxon>
        <taxon>Phaseoleae</taxon>
        <taxon>Vigna</taxon>
    </lineage>
</organism>
<reference evidence="2 3" key="1">
    <citation type="submission" date="2020-05" db="EMBL/GenBank/DDBJ databases">
        <title>Vigna angularis (adzuki bean) Var. LongXiaoDou No. 4 denovo assembly.</title>
        <authorList>
            <person name="Xiang H."/>
        </authorList>
    </citation>
    <scope>NUCLEOTIDE SEQUENCE [LARGE SCALE GENOMIC DNA]</scope>
    <source>
        <tissue evidence="2">Leaf</tissue>
    </source>
</reference>
<proteinExistence type="predicted"/>
<evidence type="ECO:0000256" key="1">
    <source>
        <dbReference type="SAM" id="Phobius"/>
    </source>
</evidence>
<sequence>MHEGEIEAECDVGETERDDVVEVQLEVESDVGERERDDVVGGEIEVECDVDTKHVAVSKFRPMPLLLPKMSFQETNCEENVKPKTLYDESIRNLDTPNNNNKVTTTTKFLAILELVTDRIEMHHNVGEQRDNWNILLLNSINMITLSAATMSGLAATCPGSGAPLLALKLSSTLLFCAATGLVLVMNKIQPSQLAEEQRNATRLFKCLQRKMEGTVALGSPSEEDVNDVIEKVLALDRAYPLPLLGAMLEKFPEKFEPVVWWPRPNKILQSHKGKAKREKMEEELMNGWSEELEMELREVVEVAKRKDFEDYERLGNMVLKISKSLAMLGPLLMGIATIGSVFVDNIGWWSWTYLVTLLAGSLAAVVNSFEHGCQVGMVFEMYRFCGGFFRLLEETVETTLEEKDMEKRENGEVFENMVAMQLGRSGFQLRELASKSASCRREGIAIDEFASKLF</sequence>
<evidence type="ECO:0000313" key="2">
    <source>
        <dbReference type="EMBL" id="KAG2395684.1"/>
    </source>
</evidence>
<name>A0A8T0K7W6_PHAAN</name>
<dbReference type="InterPro" id="IPR027949">
    <property type="entry name" value="Chloroplast_duf"/>
</dbReference>
<feature type="transmembrane region" description="Helical" evidence="1">
    <location>
        <begin position="350"/>
        <end position="370"/>
    </location>
</feature>
<evidence type="ECO:0000313" key="3">
    <source>
        <dbReference type="Proteomes" id="UP000743370"/>
    </source>
</evidence>
<dbReference type="PANTHER" id="PTHR33358">
    <property type="entry name" value="F-BOX PROTEIN WITH A DOMAIN PROTEIN"/>
    <property type="match status" value="1"/>
</dbReference>
<dbReference type="Proteomes" id="UP000743370">
    <property type="component" value="Unassembled WGS sequence"/>
</dbReference>
<keyword evidence="1" id="KW-1133">Transmembrane helix</keyword>
<dbReference type="PANTHER" id="PTHR33358:SF18">
    <property type="entry name" value="PLANT-LIKE PROTEIN, PUTATIVE-RELATED"/>
    <property type="match status" value="1"/>
</dbReference>
<dbReference type="EMBL" id="JABFOF010000006">
    <property type="protein sequence ID" value="KAG2395684.1"/>
    <property type="molecule type" value="Genomic_DNA"/>
</dbReference>
<dbReference type="Pfam" id="PF14476">
    <property type="entry name" value="Chloroplast_duf"/>
    <property type="match status" value="1"/>
</dbReference>
<protein>
    <submittedName>
        <fullName evidence="2">F-box protein</fullName>
    </submittedName>
</protein>
<dbReference type="AlphaFoldDB" id="A0A8T0K7W6"/>